<proteinExistence type="inferred from homology"/>
<gene>
    <name evidence="6" type="ORF">LUZ62_017901</name>
</gene>
<organism evidence="6 7">
    <name type="scientific">Rhynchospora pubera</name>
    <dbReference type="NCBI Taxonomy" id="906938"/>
    <lineage>
        <taxon>Eukaryota</taxon>
        <taxon>Viridiplantae</taxon>
        <taxon>Streptophyta</taxon>
        <taxon>Embryophyta</taxon>
        <taxon>Tracheophyta</taxon>
        <taxon>Spermatophyta</taxon>
        <taxon>Magnoliopsida</taxon>
        <taxon>Liliopsida</taxon>
        <taxon>Poales</taxon>
        <taxon>Cyperaceae</taxon>
        <taxon>Cyperoideae</taxon>
        <taxon>Rhynchosporeae</taxon>
        <taxon>Rhynchospora</taxon>
    </lineage>
</organism>
<dbReference type="GO" id="GO:0016301">
    <property type="term" value="F:kinase activity"/>
    <property type="evidence" value="ECO:0007669"/>
    <property type="project" value="UniProtKB-KW"/>
</dbReference>
<protein>
    <submittedName>
        <fullName evidence="6">Methylthioribose kinase</fullName>
    </submittedName>
</protein>
<dbReference type="GO" id="GO:0005524">
    <property type="term" value="F:ATP binding"/>
    <property type="evidence" value="ECO:0007669"/>
    <property type="project" value="UniProtKB-KW"/>
</dbReference>
<evidence type="ECO:0000256" key="1">
    <source>
        <dbReference type="ARBA" id="ARBA00010165"/>
    </source>
</evidence>
<accession>A0AAV8GP04</accession>
<dbReference type="PANTHER" id="PTHR34273">
    <property type="entry name" value="METHYLTHIORIBOSE KINASE"/>
    <property type="match status" value="1"/>
</dbReference>
<evidence type="ECO:0000256" key="3">
    <source>
        <dbReference type="ARBA" id="ARBA00022741"/>
    </source>
</evidence>
<dbReference type="Gene3D" id="3.30.200.20">
    <property type="entry name" value="Phosphorylase Kinase, domain 1"/>
    <property type="match status" value="1"/>
</dbReference>
<comment type="caution">
    <text evidence="6">The sequence shown here is derived from an EMBL/GenBank/DDBJ whole genome shotgun (WGS) entry which is preliminary data.</text>
</comment>
<dbReference type="EMBL" id="JAMFTS010000001">
    <property type="protein sequence ID" value="KAJ4805335.1"/>
    <property type="molecule type" value="Genomic_DNA"/>
</dbReference>
<keyword evidence="4 6" id="KW-0418">Kinase</keyword>
<evidence type="ECO:0000256" key="4">
    <source>
        <dbReference type="ARBA" id="ARBA00022777"/>
    </source>
</evidence>
<dbReference type="AlphaFoldDB" id="A0AAV8GP04"/>
<dbReference type="InterPro" id="IPR011009">
    <property type="entry name" value="Kinase-like_dom_sf"/>
</dbReference>
<keyword evidence="5" id="KW-0067">ATP-binding</keyword>
<sequence length="80" mass="8705">MESGDNGGFHPLDEKSLVEYIKSTPVLVSRLGGQAELDRLTIEEVGDGNLNFIYIVTSPQGSFVAKQALPYIRCVGDYGQ</sequence>
<keyword evidence="3" id="KW-0547">Nucleotide-binding</keyword>
<evidence type="ECO:0000256" key="2">
    <source>
        <dbReference type="ARBA" id="ARBA00022679"/>
    </source>
</evidence>
<dbReference type="Proteomes" id="UP001140206">
    <property type="component" value="Chromosome 1"/>
</dbReference>
<keyword evidence="7" id="KW-1185">Reference proteome</keyword>
<name>A0AAV8GP04_9POAL</name>
<comment type="similarity">
    <text evidence="1">Belongs to the methylthioribose kinase family.</text>
</comment>
<reference evidence="6" key="1">
    <citation type="submission" date="2022-08" db="EMBL/GenBank/DDBJ databases">
        <authorList>
            <person name="Marques A."/>
        </authorList>
    </citation>
    <scope>NUCLEOTIDE SEQUENCE</scope>
    <source>
        <strain evidence="6">RhyPub2mFocal</strain>
        <tissue evidence="6">Leaves</tissue>
    </source>
</reference>
<dbReference type="SUPFAM" id="SSF56112">
    <property type="entry name" value="Protein kinase-like (PK-like)"/>
    <property type="match status" value="1"/>
</dbReference>
<evidence type="ECO:0000256" key="5">
    <source>
        <dbReference type="ARBA" id="ARBA00022840"/>
    </source>
</evidence>
<dbReference type="PANTHER" id="PTHR34273:SF2">
    <property type="entry name" value="METHYLTHIORIBOSE KINASE"/>
    <property type="match status" value="1"/>
</dbReference>
<keyword evidence="2" id="KW-0808">Transferase</keyword>
<evidence type="ECO:0000313" key="7">
    <source>
        <dbReference type="Proteomes" id="UP001140206"/>
    </source>
</evidence>
<evidence type="ECO:0000313" key="6">
    <source>
        <dbReference type="EMBL" id="KAJ4805335.1"/>
    </source>
</evidence>